<feature type="domain" description="TLDc" evidence="2">
    <location>
        <begin position="314"/>
        <end position="502"/>
    </location>
</feature>
<dbReference type="Gene3D" id="3.30.710.10">
    <property type="entry name" value="Potassium Channel Kv1.1, Chain A"/>
    <property type="match status" value="1"/>
</dbReference>
<evidence type="ECO:0000259" key="2">
    <source>
        <dbReference type="PROSITE" id="PS51886"/>
    </source>
</evidence>
<dbReference type="Gene3D" id="1.25.40.420">
    <property type="match status" value="1"/>
</dbReference>
<dbReference type="InterPro" id="IPR051481">
    <property type="entry name" value="BTB-POZ/Galectin-3-binding"/>
</dbReference>
<dbReference type="SUPFAM" id="SSF54695">
    <property type="entry name" value="POZ domain"/>
    <property type="match status" value="1"/>
</dbReference>
<dbReference type="EMBL" id="QKWP01000075">
    <property type="protein sequence ID" value="RIB28157.1"/>
    <property type="molecule type" value="Genomic_DNA"/>
</dbReference>
<evidence type="ECO:0000313" key="4">
    <source>
        <dbReference type="Proteomes" id="UP000266673"/>
    </source>
</evidence>
<evidence type="ECO:0008006" key="5">
    <source>
        <dbReference type="Google" id="ProtNLM"/>
    </source>
</evidence>
<dbReference type="PANTHER" id="PTHR24410">
    <property type="entry name" value="HL07962P-RELATED"/>
    <property type="match status" value="1"/>
</dbReference>
<reference evidence="3 4" key="1">
    <citation type="submission" date="2018-06" db="EMBL/GenBank/DDBJ databases">
        <title>Comparative genomics reveals the genomic features of Rhizophagus irregularis, R. cerebriforme, R. diaphanum and Gigaspora rosea, and their symbiotic lifestyle signature.</title>
        <authorList>
            <person name="Morin E."/>
            <person name="San Clemente H."/>
            <person name="Chen E.C.H."/>
            <person name="De La Providencia I."/>
            <person name="Hainaut M."/>
            <person name="Kuo A."/>
            <person name="Kohler A."/>
            <person name="Murat C."/>
            <person name="Tang N."/>
            <person name="Roy S."/>
            <person name="Loubradou J."/>
            <person name="Henrissat B."/>
            <person name="Grigoriev I.V."/>
            <person name="Corradi N."/>
            <person name="Roux C."/>
            <person name="Martin F.M."/>
        </authorList>
    </citation>
    <scope>NUCLEOTIDE SEQUENCE [LARGE SCALE GENOMIC DNA]</scope>
    <source>
        <strain evidence="3 4">DAOM 194757</strain>
    </source>
</reference>
<dbReference type="Pfam" id="PF00651">
    <property type="entry name" value="BTB"/>
    <property type="match status" value="1"/>
</dbReference>
<dbReference type="Pfam" id="PF07707">
    <property type="entry name" value="BACK"/>
    <property type="match status" value="1"/>
</dbReference>
<keyword evidence="4" id="KW-1185">Reference proteome</keyword>
<gene>
    <name evidence="3" type="ORF">C2G38_2239687</name>
</gene>
<name>A0A397W3L0_9GLOM</name>
<feature type="domain" description="BTB" evidence="1">
    <location>
        <begin position="23"/>
        <end position="94"/>
    </location>
</feature>
<dbReference type="InterPro" id="IPR000210">
    <property type="entry name" value="BTB/POZ_dom"/>
</dbReference>
<dbReference type="PROSITE" id="PS50097">
    <property type="entry name" value="BTB"/>
    <property type="match status" value="1"/>
</dbReference>
<comment type="caution">
    <text evidence="3">The sequence shown here is derived from an EMBL/GenBank/DDBJ whole genome shotgun (WGS) entry which is preliminary data.</text>
</comment>
<dbReference type="InterPro" id="IPR011705">
    <property type="entry name" value="BACK"/>
</dbReference>
<dbReference type="CDD" id="cd18186">
    <property type="entry name" value="BTB_POZ_ZBTB_KLHL-like"/>
    <property type="match status" value="1"/>
</dbReference>
<dbReference type="PROSITE" id="PS51886">
    <property type="entry name" value="TLDC"/>
    <property type="match status" value="1"/>
</dbReference>
<dbReference type="Pfam" id="PF07534">
    <property type="entry name" value="TLD"/>
    <property type="match status" value="1"/>
</dbReference>
<evidence type="ECO:0000313" key="3">
    <source>
        <dbReference type="EMBL" id="RIB28157.1"/>
    </source>
</evidence>
<evidence type="ECO:0000259" key="1">
    <source>
        <dbReference type="PROSITE" id="PS50097"/>
    </source>
</evidence>
<dbReference type="AlphaFoldDB" id="A0A397W3L0"/>
<dbReference type="InterPro" id="IPR011333">
    <property type="entry name" value="SKP1/BTB/POZ_sf"/>
</dbReference>
<dbReference type="Proteomes" id="UP000266673">
    <property type="component" value="Unassembled WGS sequence"/>
</dbReference>
<protein>
    <recommendedName>
        <fullName evidence="5">TLD-domain-containing protein</fullName>
    </recommendedName>
</protein>
<accession>A0A397W3L0</accession>
<dbReference type="InterPro" id="IPR006571">
    <property type="entry name" value="TLDc_dom"/>
</dbReference>
<dbReference type="SMART" id="SM00225">
    <property type="entry name" value="BTB"/>
    <property type="match status" value="1"/>
</dbReference>
<sequence>MSVKILNQLSQDFAYLLESAYDYNVVIEVGEQPDIKLFKAHSAILYQRSLYFRQKLTNATKKNDIIELKIPNHFFYVFDIIIRYIYSGVVSLENLEAATIFNLLIALNEFQFTELIDHIQSYLINNNASWLRLKFSRIYQISFENGNFTKLQQFCNDILVKHPNMIFDSEDFITLQENALIALLKRDDLQMEESEIWDKVILWGKARTPDLSYNIEEWTDENFKSLKTTLQRCLPHIRYFQFSSEDVFKKIQPYQTIIEKKIWVDILAKFLSPNMPITSLVLPPRKKAIVQLPLRNVSIRQLPLRNVSTITLSSIITLKHVAEISSWIDKCSTIYSTTKIPYEFKLLLRGSRDGFTGEVFHKLCDNIPNTVVIVKINSTNEILGGYNPLIWKVGSNNLPFRKVGNNSNDHATTADSFIFSLKNKKLSKSILSRVSNASKAIYYSPITHGPGFGCGALGMGNYFDPNPKKWFCQGTTEYVYEKPIRNICEWFLIDEYEVFQICKI</sequence>
<dbReference type="OrthoDB" id="9997739at2759"/>
<proteinExistence type="predicted"/>
<dbReference type="SMART" id="SM00875">
    <property type="entry name" value="BACK"/>
    <property type="match status" value="1"/>
</dbReference>
<organism evidence="3 4">
    <name type="scientific">Gigaspora rosea</name>
    <dbReference type="NCBI Taxonomy" id="44941"/>
    <lineage>
        <taxon>Eukaryota</taxon>
        <taxon>Fungi</taxon>
        <taxon>Fungi incertae sedis</taxon>
        <taxon>Mucoromycota</taxon>
        <taxon>Glomeromycotina</taxon>
        <taxon>Glomeromycetes</taxon>
        <taxon>Diversisporales</taxon>
        <taxon>Gigasporaceae</taxon>
        <taxon>Gigaspora</taxon>
    </lineage>
</organism>
<dbReference type="PANTHER" id="PTHR24410:SF23">
    <property type="entry name" value="BTB DOMAIN-CONTAINING PROTEIN-RELATED"/>
    <property type="match status" value="1"/>
</dbReference>